<gene>
    <name evidence="5" type="ORF">DWQ67_02560</name>
</gene>
<dbReference type="AlphaFoldDB" id="A0A496PMG7"/>
<dbReference type="RefSeq" id="WP_121483991.1">
    <property type="nucleotide sequence ID" value="NZ_QQXL01000001.1"/>
</dbReference>
<dbReference type="Gene3D" id="2.70.70.10">
    <property type="entry name" value="Glucose Permease (Domain IIA)"/>
    <property type="match status" value="1"/>
</dbReference>
<dbReference type="PANTHER" id="PTHR21666:SF289">
    <property type="entry name" value="L-ALA--D-GLU ENDOPEPTIDASE"/>
    <property type="match status" value="1"/>
</dbReference>
<evidence type="ECO:0000256" key="1">
    <source>
        <dbReference type="ARBA" id="ARBA00022729"/>
    </source>
</evidence>
<keyword evidence="2" id="KW-0175">Coiled coil</keyword>
<dbReference type="InterPro" id="IPR011055">
    <property type="entry name" value="Dup_hybrid_motif"/>
</dbReference>
<feature type="region of interest" description="Disordered" evidence="3">
    <location>
        <begin position="252"/>
        <end position="342"/>
    </location>
</feature>
<dbReference type="InterPro" id="IPR050570">
    <property type="entry name" value="Cell_wall_metabolism_enzyme"/>
</dbReference>
<feature type="compositionally biased region" description="Basic and acidic residues" evidence="3">
    <location>
        <begin position="269"/>
        <end position="292"/>
    </location>
</feature>
<evidence type="ECO:0000259" key="4">
    <source>
        <dbReference type="Pfam" id="PF01551"/>
    </source>
</evidence>
<dbReference type="SUPFAM" id="SSF57997">
    <property type="entry name" value="Tropomyosin"/>
    <property type="match status" value="1"/>
</dbReference>
<evidence type="ECO:0000256" key="3">
    <source>
        <dbReference type="SAM" id="MobiDB-lite"/>
    </source>
</evidence>
<name>A0A496PMG7_9MICC</name>
<evidence type="ECO:0000313" key="5">
    <source>
        <dbReference type="EMBL" id="RKW71728.1"/>
    </source>
</evidence>
<dbReference type="GO" id="GO:0004222">
    <property type="term" value="F:metalloendopeptidase activity"/>
    <property type="evidence" value="ECO:0007669"/>
    <property type="project" value="TreeGrafter"/>
</dbReference>
<feature type="compositionally biased region" description="Low complexity" evidence="3">
    <location>
        <begin position="297"/>
        <end position="311"/>
    </location>
</feature>
<evidence type="ECO:0000313" key="6">
    <source>
        <dbReference type="Proteomes" id="UP000273119"/>
    </source>
</evidence>
<dbReference type="Gene3D" id="1.20.5.340">
    <property type="match status" value="1"/>
</dbReference>
<reference evidence="5 6" key="1">
    <citation type="submission" date="2018-07" db="EMBL/GenBank/DDBJ databases">
        <title>Arthrobacter sp. nov., isolated from raw cow's milk with high bacterial count.</title>
        <authorList>
            <person name="Hahne J."/>
            <person name="Isele D."/>
            <person name="Lipski A."/>
        </authorList>
    </citation>
    <scope>NUCLEOTIDE SEQUENCE [LARGE SCALE GENOMIC DNA]</scope>
    <source>
        <strain evidence="5 6">JZ R-183</strain>
    </source>
</reference>
<dbReference type="InterPro" id="IPR016047">
    <property type="entry name" value="M23ase_b-sheet_dom"/>
</dbReference>
<feature type="compositionally biased region" description="Basic and acidic residues" evidence="3">
    <location>
        <begin position="110"/>
        <end position="119"/>
    </location>
</feature>
<dbReference type="CDD" id="cd12797">
    <property type="entry name" value="M23_peptidase"/>
    <property type="match status" value="1"/>
</dbReference>
<dbReference type="PANTHER" id="PTHR21666">
    <property type="entry name" value="PEPTIDASE-RELATED"/>
    <property type="match status" value="1"/>
</dbReference>
<feature type="compositionally biased region" description="Basic and acidic residues" evidence="3">
    <location>
        <begin position="312"/>
        <end position="329"/>
    </location>
</feature>
<keyword evidence="1" id="KW-0732">Signal</keyword>
<dbReference type="Proteomes" id="UP000273119">
    <property type="component" value="Unassembled WGS sequence"/>
</dbReference>
<accession>A0A496PMG7</accession>
<feature type="region of interest" description="Disordered" evidence="3">
    <location>
        <begin position="108"/>
        <end position="132"/>
    </location>
</feature>
<sequence>MTSARLRLSRAVLGTVLISVFGLGLGVAPVQADKLDDQKSQIDKQVENGKEDLEDLNTTLAEAGAKLKKYQDALPAAQRKLTDAQGRVSAAQGQVSVLQKKLSTARASKAKLDAERESTQEEQQQSSQMAGKIAAQAYRQGGVGGNLSMLLSSGGDASDLAGSIEMASRALQSQNQALASLRQKGAEEGNAAARLKSVEEDIASLKKEADAALATQKTARDDAQSAKDEVDKILADTASAQTTLKGKVTSAKKQLDQQKSEQASINQQIKERQERLKREAEERARKAAEEAKKKRAAAAAAAKKKAANAARLAREADKAERAAGVEKENSTPSSEAPSQSSWGLIIPSTGGYISSPYGWRPTPAGTIDYFGTGGYVHAGQDWGYGGQCGAPIKAAAAGKVEYAGSKSTHGIIVSLDHKIVKGRALTTNYNHMSRVAVNVGQRVKQGQTIGYVGSTGNSTGCHLHFETIVDGSYMDPMKLLR</sequence>
<proteinExistence type="predicted"/>
<feature type="domain" description="M23ase beta-sheet core" evidence="4">
    <location>
        <begin position="377"/>
        <end position="476"/>
    </location>
</feature>
<feature type="coiled-coil region" evidence="2">
    <location>
        <begin position="164"/>
        <end position="215"/>
    </location>
</feature>
<keyword evidence="6" id="KW-1185">Reference proteome</keyword>
<dbReference type="SUPFAM" id="SSF51261">
    <property type="entry name" value="Duplicated hybrid motif"/>
    <property type="match status" value="1"/>
</dbReference>
<organism evidence="5 6">
    <name type="scientific">Galactobacter caseinivorans</name>
    <dbReference type="NCBI Taxonomy" id="2676123"/>
    <lineage>
        <taxon>Bacteria</taxon>
        <taxon>Bacillati</taxon>
        <taxon>Actinomycetota</taxon>
        <taxon>Actinomycetes</taxon>
        <taxon>Micrococcales</taxon>
        <taxon>Micrococcaceae</taxon>
        <taxon>Galactobacter</taxon>
    </lineage>
</organism>
<dbReference type="EMBL" id="QQXL01000001">
    <property type="protein sequence ID" value="RKW71728.1"/>
    <property type="molecule type" value="Genomic_DNA"/>
</dbReference>
<protein>
    <submittedName>
        <fullName evidence="5">Peptidase M23</fullName>
    </submittedName>
</protein>
<dbReference type="Pfam" id="PF01551">
    <property type="entry name" value="Peptidase_M23"/>
    <property type="match status" value="1"/>
</dbReference>
<evidence type="ECO:0000256" key="2">
    <source>
        <dbReference type="SAM" id="Coils"/>
    </source>
</evidence>
<comment type="caution">
    <text evidence="5">The sequence shown here is derived from an EMBL/GenBank/DDBJ whole genome shotgun (WGS) entry which is preliminary data.</text>
</comment>
<feature type="compositionally biased region" description="Low complexity" evidence="3">
    <location>
        <begin position="330"/>
        <end position="341"/>
    </location>
</feature>